<comment type="caution">
    <text evidence="2">The sequence shown here is derived from an EMBL/GenBank/DDBJ whole genome shotgun (WGS) entry which is preliminary data.</text>
</comment>
<proteinExistence type="predicted"/>
<feature type="region of interest" description="Disordered" evidence="1">
    <location>
        <begin position="65"/>
        <end position="101"/>
    </location>
</feature>
<gene>
    <name evidence="2" type="ORF">GCM10017584_02930</name>
</gene>
<dbReference type="EMBL" id="BSEN01000001">
    <property type="protein sequence ID" value="GLJ74720.1"/>
    <property type="molecule type" value="Genomic_DNA"/>
</dbReference>
<dbReference type="AlphaFoldDB" id="A0A9W6H690"/>
<sequence length="101" mass="10526">MNTQVQQTGGVFIPACAESFAERCDMSLNGLFERHSAPLAAPGATVGAARGRVAAKGRFAGGRTAPFAQVDGASGESYPASRKGARRRAREGCDMSLKRPV</sequence>
<evidence type="ECO:0000313" key="2">
    <source>
        <dbReference type="EMBL" id="GLJ74720.1"/>
    </source>
</evidence>
<dbReference type="Proteomes" id="UP001142372">
    <property type="component" value="Unassembled WGS sequence"/>
</dbReference>
<accession>A0A9W6H690</accession>
<reference evidence="2" key="1">
    <citation type="journal article" date="2014" name="Int. J. Syst. Evol. Microbiol.">
        <title>Complete genome sequence of Corynebacterium casei LMG S-19264T (=DSM 44701T), isolated from a smear-ripened cheese.</title>
        <authorList>
            <consortium name="US DOE Joint Genome Institute (JGI-PGF)"/>
            <person name="Walter F."/>
            <person name="Albersmeier A."/>
            <person name="Kalinowski J."/>
            <person name="Ruckert C."/>
        </authorList>
    </citation>
    <scope>NUCLEOTIDE SEQUENCE</scope>
    <source>
        <strain evidence="2">VKM Ac-1401</strain>
    </source>
</reference>
<feature type="compositionally biased region" description="Basic and acidic residues" evidence="1">
    <location>
        <begin position="90"/>
        <end position="101"/>
    </location>
</feature>
<name>A0A9W6H690_9MICO</name>
<organism evidence="2 3">
    <name type="scientific">Leifsonia poae</name>
    <dbReference type="NCBI Taxonomy" id="110933"/>
    <lineage>
        <taxon>Bacteria</taxon>
        <taxon>Bacillati</taxon>
        <taxon>Actinomycetota</taxon>
        <taxon>Actinomycetes</taxon>
        <taxon>Micrococcales</taxon>
        <taxon>Microbacteriaceae</taxon>
        <taxon>Leifsonia</taxon>
    </lineage>
</organism>
<protein>
    <submittedName>
        <fullName evidence="2">Uncharacterized protein</fullName>
    </submittedName>
</protein>
<evidence type="ECO:0000256" key="1">
    <source>
        <dbReference type="SAM" id="MobiDB-lite"/>
    </source>
</evidence>
<evidence type="ECO:0000313" key="3">
    <source>
        <dbReference type="Proteomes" id="UP001142372"/>
    </source>
</evidence>
<keyword evidence="3" id="KW-1185">Reference proteome</keyword>
<reference evidence="2" key="2">
    <citation type="submission" date="2023-01" db="EMBL/GenBank/DDBJ databases">
        <authorList>
            <person name="Sun Q."/>
            <person name="Evtushenko L."/>
        </authorList>
    </citation>
    <scope>NUCLEOTIDE SEQUENCE</scope>
    <source>
        <strain evidence="2">VKM Ac-1401</strain>
    </source>
</reference>